<dbReference type="Proteomes" id="UP001367508">
    <property type="component" value="Unassembled WGS sequence"/>
</dbReference>
<sequence length="100" mass="10855">MTLIICFKFLLLASHFLTSLFSPPSPMASQSQVQTNLTVSISSLPKGHCLCSPTTHEGSFRCRLHRSVTASTSSSSTPAWMKRSKTTMPSNKPVLSVSPQ</sequence>
<keyword evidence="4" id="KW-1185">Reference proteome</keyword>
<feature type="chain" id="PRO_5043037592" description="Secreted protein" evidence="2">
    <location>
        <begin position="22"/>
        <end position="100"/>
    </location>
</feature>
<feature type="region of interest" description="Disordered" evidence="1">
    <location>
        <begin position="68"/>
        <end position="100"/>
    </location>
</feature>
<protein>
    <recommendedName>
        <fullName evidence="5">Secreted protein</fullName>
    </recommendedName>
</protein>
<evidence type="ECO:0000256" key="1">
    <source>
        <dbReference type="SAM" id="MobiDB-lite"/>
    </source>
</evidence>
<dbReference type="EMBL" id="JAYMYQ010000001">
    <property type="protein sequence ID" value="KAK7358319.1"/>
    <property type="molecule type" value="Genomic_DNA"/>
</dbReference>
<evidence type="ECO:0008006" key="5">
    <source>
        <dbReference type="Google" id="ProtNLM"/>
    </source>
</evidence>
<organism evidence="3 4">
    <name type="scientific">Canavalia gladiata</name>
    <name type="common">Sword bean</name>
    <name type="synonym">Dolichos gladiatus</name>
    <dbReference type="NCBI Taxonomy" id="3824"/>
    <lineage>
        <taxon>Eukaryota</taxon>
        <taxon>Viridiplantae</taxon>
        <taxon>Streptophyta</taxon>
        <taxon>Embryophyta</taxon>
        <taxon>Tracheophyta</taxon>
        <taxon>Spermatophyta</taxon>
        <taxon>Magnoliopsida</taxon>
        <taxon>eudicotyledons</taxon>
        <taxon>Gunneridae</taxon>
        <taxon>Pentapetalae</taxon>
        <taxon>rosids</taxon>
        <taxon>fabids</taxon>
        <taxon>Fabales</taxon>
        <taxon>Fabaceae</taxon>
        <taxon>Papilionoideae</taxon>
        <taxon>50 kb inversion clade</taxon>
        <taxon>NPAAA clade</taxon>
        <taxon>indigoferoid/millettioid clade</taxon>
        <taxon>Phaseoleae</taxon>
        <taxon>Canavalia</taxon>
    </lineage>
</organism>
<feature type="compositionally biased region" description="Low complexity" evidence="1">
    <location>
        <begin position="68"/>
        <end position="77"/>
    </location>
</feature>
<evidence type="ECO:0000313" key="3">
    <source>
        <dbReference type="EMBL" id="KAK7358319.1"/>
    </source>
</evidence>
<evidence type="ECO:0000313" key="4">
    <source>
        <dbReference type="Proteomes" id="UP001367508"/>
    </source>
</evidence>
<gene>
    <name evidence="3" type="ORF">VNO77_00246</name>
</gene>
<feature type="signal peptide" evidence="2">
    <location>
        <begin position="1"/>
        <end position="21"/>
    </location>
</feature>
<comment type="caution">
    <text evidence="3">The sequence shown here is derived from an EMBL/GenBank/DDBJ whole genome shotgun (WGS) entry which is preliminary data.</text>
</comment>
<name>A0AAN9MP90_CANGL</name>
<proteinExistence type="predicted"/>
<keyword evidence="2" id="KW-0732">Signal</keyword>
<dbReference type="PANTHER" id="PTHR33132">
    <property type="entry name" value="OSJNBB0118P14.9 PROTEIN"/>
    <property type="match status" value="1"/>
</dbReference>
<evidence type="ECO:0000256" key="2">
    <source>
        <dbReference type="SAM" id="SignalP"/>
    </source>
</evidence>
<accession>A0AAN9MP90</accession>
<dbReference type="PANTHER" id="PTHR33132:SF113">
    <property type="entry name" value="SERINE-RICH PROTEIN-LIKE PROTEIN"/>
    <property type="match status" value="1"/>
</dbReference>
<reference evidence="3 4" key="1">
    <citation type="submission" date="2024-01" db="EMBL/GenBank/DDBJ databases">
        <title>The genomes of 5 underutilized Papilionoideae crops provide insights into root nodulation and disease resistanc.</title>
        <authorList>
            <person name="Jiang F."/>
        </authorList>
    </citation>
    <scope>NUCLEOTIDE SEQUENCE [LARGE SCALE GENOMIC DNA]</scope>
    <source>
        <strain evidence="3">LVBAO_FW01</strain>
        <tissue evidence="3">Leaves</tissue>
    </source>
</reference>
<dbReference type="AlphaFoldDB" id="A0AAN9MP90"/>